<gene>
    <name evidence="1" type="ORF">FPLFYP42_02524</name>
</gene>
<accession>A0A6N3FCG5</accession>
<dbReference type="RefSeq" id="WP_156621941.1">
    <property type="nucleotide sequence ID" value="NZ_CACRUB010000046.1"/>
</dbReference>
<reference evidence="1" key="1">
    <citation type="submission" date="2019-11" db="EMBL/GenBank/DDBJ databases">
        <authorList>
            <person name="Feng L."/>
        </authorList>
    </citation>
    <scope>NUCLEOTIDE SEQUENCE</scope>
    <source>
        <strain evidence="1">FplautiiLFYP42</strain>
    </source>
</reference>
<sequence length="306" mass="33571">MIRITYKGVDITESVSINRCYHDMYAAGRADTLNLRVNDVDNLWDKWTPAVGDELKVDYGTIGTGTMFLASATPRNGTYDLCAWSAPASGYEVQNKAWKQVRLSQIGAEIAANNGLSFASYGVDDRLYPYLLQSGVSDFAFLNRICTLEGCAFLVYDKKLVVYSEPYMEVAAPSEVLTVTVDGDYEYTDRRAELYGSCIITGGEYSGEFDAGNGVGRVLRPETPPNISSNAEAARYAKSLLRAANKGCCAGYVRSRILPGYAAASTVTLENSRAPSWDGAVFLEHVRNDYGAGKSKIFFRRPLEGY</sequence>
<dbReference type="EMBL" id="CACRUB010000046">
    <property type="protein sequence ID" value="VYU49619.1"/>
    <property type="molecule type" value="Genomic_DNA"/>
</dbReference>
<proteinExistence type="predicted"/>
<evidence type="ECO:0000313" key="1">
    <source>
        <dbReference type="EMBL" id="VYU49619.1"/>
    </source>
</evidence>
<name>A0A6N3FCG5_FLAPL</name>
<protein>
    <submittedName>
        <fullName evidence="1">Phage late control gene D protein (GPD)</fullName>
    </submittedName>
</protein>
<organism evidence="1">
    <name type="scientific">Flavonifractor plautii</name>
    <name type="common">Fusobacterium plautii</name>
    <dbReference type="NCBI Taxonomy" id="292800"/>
    <lineage>
        <taxon>Bacteria</taxon>
        <taxon>Bacillati</taxon>
        <taxon>Bacillota</taxon>
        <taxon>Clostridia</taxon>
        <taxon>Eubacteriales</taxon>
        <taxon>Oscillospiraceae</taxon>
        <taxon>Flavonifractor</taxon>
    </lineage>
</organism>
<dbReference type="AlphaFoldDB" id="A0A6N3FCG5"/>
<dbReference type="SUPFAM" id="SSF69279">
    <property type="entry name" value="Phage tail proteins"/>
    <property type="match status" value="1"/>
</dbReference>